<reference evidence="6 7" key="1">
    <citation type="submission" date="2016-08" db="EMBL/GenBank/DDBJ databases">
        <authorList>
            <person name="Seilhamer J.J."/>
        </authorList>
    </citation>
    <scope>NUCLEOTIDE SEQUENCE [LARGE SCALE GENOMIC DNA]</scope>
    <source>
        <strain evidence="6 7">BRTC-1</strain>
    </source>
</reference>
<dbReference type="SUPFAM" id="SSF49785">
    <property type="entry name" value="Galactose-binding domain-like"/>
    <property type="match status" value="2"/>
</dbReference>
<dbReference type="GO" id="GO:0006144">
    <property type="term" value="P:purine nucleobase metabolic process"/>
    <property type="evidence" value="ECO:0007669"/>
    <property type="project" value="UniProtKB-KW"/>
</dbReference>
<dbReference type="STRING" id="1789224.BFG52_06770"/>
<dbReference type="Gene3D" id="2.60.120.260">
    <property type="entry name" value="Galactose-binding domain-like"/>
    <property type="match status" value="2"/>
</dbReference>
<comment type="similarity">
    <text evidence="1 4">Belongs to the allantoicase family.</text>
</comment>
<evidence type="ECO:0000256" key="3">
    <source>
        <dbReference type="ARBA" id="ARBA00022801"/>
    </source>
</evidence>
<evidence type="ECO:0000256" key="2">
    <source>
        <dbReference type="ARBA" id="ARBA00022631"/>
    </source>
</evidence>
<gene>
    <name evidence="4" type="primary">alc</name>
    <name evidence="6" type="ORF">BFG52_06770</name>
</gene>
<dbReference type="Pfam" id="PF03561">
    <property type="entry name" value="Allantoicase"/>
    <property type="match status" value="2"/>
</dbReference>
<dbReference type="EC" id="3.5.3.4" evidence="4"/>
<proteinExistence type="inferred from homology"/>
<dbReference type="Proteomes" id="UP000093391">
    <property type="component" value="Chromosome"/>
</dbReference>
<comment type="catalytic activity">
    <reaction evidence="4">
        <text>allantoate + H2O = (S)-ureidoglycolate + urea</text>
        <dbReference type="Rhea" id="RHEA:11016"/>
        <dbReference type="ChEBI" id="CHEBI:15377"/>
        <dbReference type="ChEBI" id="CHEBI:16199"/>
        <dbReference type="ChEBI" id="CHEBI:17536"/>
        <dbReference type="ChEBI" id="CHEBI:57296"/>
        <dbReference type="EC" id="3.5.3.4"/>
    </reaction>
</comment>
<keyword evidence="3 4" id="KW-0378">Hydrolase</keyword>
<evidence type="ECO:0000256" key="4">
    <source>
        <dbReference type="HAMAP-Rule" id="MF_00813"/>
    </source>
</evidence>
<dbReference type="PANTHER" id="PTHR12045">
    <property type="entry name" value="ALLANTOICASE"/>
    <property type="match status" value="1"/>
</dbReference>
<evidence type="ECO:0000259" key="5">
    <source>
        <dbReference type="Pfam" id="PF03561"/>
    </source>
</evidence>
<dbReference type="InterPro" id="IPR008979">
    <property type="entry name" value="Galactose-bd-like_sf"/>
</dbReference>
<dbReference type="EMBL" id="CP016895">
    <property type="protein sequence ID" value="AOA58084.1"/>
    <property type="molecule type" value="Genomic_DNA"/>
</dbReference>
<evidence type="ECO:0000313" key="7">
    <source>
        <dbReference type="Proteomes" id="UP000093391"/>
    </source>
</evidence>
<dbReference type="RefSeq" id="WP_067553855.1">
    <property type="nucleotide sequence ID" value="NZ_CP016895.1"/>
</dbReference>
<dbReference type="OrthoDB" id="2078334at2"/>
<dbReference type="HAMAP" id="MF_00813">
    <property type="entry name" value="Allantoicase"/>
    <property type="match status" value="1"/>
</dbReference>
<comment type="pathway">
    <text evidence="4">Nitrogen metabolism; (S)-allantoin degradation; (S)-ureidoglycolate from allantoate (aminidohydrolase route): step 1/1.</text>
</comment>
<name>A0A1B2LYR1_9GAMM</name>
<dbReference type="NCBIfam" id="TIGR02961">
    <property type="entry name" value="allantoicase"/>
    <property type="match status" value="1"/>
</dbReference>
<protein>
    <recommendedName>
        <fullName evidence="4">Probable allantoicase</fullName>
        <ecNumber evidence="4">3.5.3.4</ecNumber>
    </recommendedName>
    <alternativeName>
        <fullName evidence="4">Allantoate amidinohydrolase</fullName>
    </alternativeName>
</protein>
<dbReference type="UniPathway" id="UPA00395">
    <property type="reaction ID" value="UER00654"/>
</dbReference>
<accession>A0A1B2LYR1</accession>
<dbReference type="KEGG" id="ala:BFG52_06770"/>
<feature type="domain" description="Allantoicase" evidence="5">
    <location>
        <begin position="27"/>
        <end position="171"/>
    </location>
</feature>
<dbReference type="InterPro" id="IPR005164">
    <property type="entry name" value="Allantoicase"/>
</dbReference>
<dbReference type="GO" id="GO:0004037">
    <property type="term" value="F:allantoicase activity"/>
    <property type="evidence" value="ECO:0007669"/>
    <property type="project" value="UniProtKB-UniRule"/>
</dbReference>
<dbReference type="PIRSF" id="PIRSF016516">
    <property type="entry name" value="Allantoicase"/>
    <property type="match status" value="1"/>
</dbReference>
<sequence>MSTVIAKAAVLPAALHGLTNLADVKIGASVLACSDEFFAKAERMLQSDPARFIAGKYDDHGKWMDGWETRRKREAGYDWCIIRLGVPGEVHGFDIDTSFFTGNYPVSASIEGCYVADDHPAEADWQHLVANSALTADQHHFFQVTAQKLSHIRLNIFPDGGIARLRVYGRVILNPQQADAVLDLIALKNGGRIVAYSDAHFGHPSHLLNPDPAQNMGDGWETQRRREPGHDWCIIALGQAGHITEITVDTAHFKGNFPASCSIQAAYVRAAIDAQLVPQSLFWSVLLPEQILSMDQLHHYRINSGIESRIKNHIEKRGEILPHQKINYIRLNMYPDGGISRLRLWGTLSDSSD</sequence>
<dbReference type="AlphaFoldDB" id="A0A1B2LYR1"/>
<evidence type="ECO:0000313" key="6">
    <source>
        <dbReference type="EMBL" id="AOA58084.1"/>
    </source>
</evidence>
<evidence type="ECO:0000256" key="1">
    <source>
        <dbReference type="ARBA" id="ARBA00009242"/>
    </source>
</evidence>
<keyword evidence="7" id="KW-1185">Reference proteome</keyword>
<dbReference type="InterPro" id="IPR015908">
    <property type="entry name" value="Allantoicase_dom"/>
</dbReference>
<keyword evidence="2 4" id="KW-0659">Purine metabolism</keyword>
<dbReference type="GO" id="GO:0000256">
    <property type="term" value="P:allantoin catabolic process"/>
    <property type="evidence" value="ECO:0007669"/>
    <property type="project" value="UniProtKB-UniRule"/>
</dbReference>
<dbReference type="PANTHER" id="PTHR12045:SF3">
    <property type="entry name" value="INACTIVE ALLANTOICASE-RELATED"/>
    <property type="match status" value="1"/>
</dbReference>
<organism evidence="6 7">
    <name type="scientific">Acinetobacter larvae</name>
    <dbReference type="NCBI Taxonomy" id="1789224"/>
    <lineage>
        <taxon>Bacteria</taxon>
        <taxon>Pseudomonadati</taxon>
        <taxon>Pseudomonadota</taxon>
        <taxon>Gammaproteobacteria</taxon>
        <taxon>Moraxellales</taxon>
        <taxon>Moraxellaceae</taxon>
        <taxon>Acinetobacter</taxon>
    </lineage>
</organism>
<feature type="domain" description="Allantoicase" evidence="5">
    <location>
        <begin position="190"/>
        <end position="347"/>
    </location>
</feature>